<comment type="subcellular location">
    <subcellularLocation>
        <location evidence="1">Membrane</location>
    </subcellularLocation>
</comment>
<dbReference type="RefSeq" id="WP_209642694.1">
    <property type="nucleotide sequence ID" value="NZ_JAGINW010000001.1"/>
</dbReference>
<keyword evidence="6" id="KW-1185">Reference proteome</keyword>
<proteinExistence type="predicted"/>
<dbReference type="EMBL" id="JAGINW010000001">
    <property type="protein sequence ID" value="MBP2325502.1"/>
    <property type="molecule type" value="Genomic_DNA"/>
</dbReference>
<keyword evidence="4" id="KW-0812">Transmembrane</keyword>
<keyword evidence="2 4" id="KW-0472">Membrane</keyword>
<keyword evidence="4" id="KW-1133">Transmembrane helix</keyword>
<evidence type="ECO:0000313" key="6">
    <source>
        <dbReference type="Proteomes" id="UP001519332"/>
    </source>
</evidence>
<feature type="transmembrane region" description="Helical" evidence="4">
    <location>
        <begin position="61"/>
        <end position="79"/>
    </location>
</feature>
<feature type="compositionally biased region" description="Acidic residues" evidence="3">
    <location>
        <begin position="31"/>
        <end position="52"/>
    </location>
</feature>
<accession>A0ABS4TM53</accession>
<sequence length="214" mass="22842">MTVKQQKRVRRPKVAGHNRPRPSAAPSEPDVVQEDPPVDEPDGVVDVADDEVPPQRSRMPLVLVIAAAVLAGLGVFFLVKAQSTTEQGVDTQAMTEVNGQVKGALEKIFSFSYDKLDESTAAARQVLAGTAISEYDKLIEQVKAQAPAQKLVLATKVTTAGVKSIEGDRAELLVFLDQVATRVDTGKTSGSAAALSVTAERQNGEWKITALVPR</sequence>
<evidence type="ECO:0000256" key="1">
    <source>
        <dbReference type="ARBA" id="ARBA00004370"/>
    </source>
</evidence>
<dbReference type="PANTHER" id="PTHR37042:SF4">
    <property type="entry name" value="OUTER MEMBRANE PROTEIN RV1973"/>
    <property type="match status" value="1"/>
</dbReference>
<reference evidence="5 6" key="1">
    <citation type="submission" date="2021-03" db="EMBL/GenBank/DDBJ databases">
        <title>Sequencing the genomes of 1000 actinobacteria strains.</title>
        <authorList>
            <person name="Klenk H.-P."/>
        </authorList>
    </citation>
    <scope>NUCLEOTIDE SEQUENCE [LARGE SCALE GENOMIC DNA]</scope>
    <source>
        <strain evidence="5 6">DSM 46670</strain>
    </source>
</reference>
<evidence type="ECO:0000313" key="5">
    <source>
        <dbReference type="EMBL" id="MBP2325502.1"/>
    </source>
</evidence>
<evidence type="ECO:0000256" key="4">
    <source>
        <dbReference type="SAM" id="Phobius"/>
    </source>
</evidence>
<comment type="caution">
    <text evidence="5">The sequence shown here is derived from an EMBL/GenBank/DDBJ whole genome shotgun (WGS) entry which is preliminary data.</text>
</comment>
<dbReference type="PANTHER" id="PTHR37042">
    <property type="entry name" value="OUTER MEMBRANE PROTEIN RV1973"/>
    <property type="match status" value="1"/>
</dbReference>
<evidence type="ECO:0000256" key="2">
    <source>
        <dbReference type="ARBA" id="ARBA00023136"/>
    </source>
</evidence>
<organism evidence="5 6">
    <name type="scientific">Kibdelosporangium banguiense</name>
    <dbReference type="NCBI Taxonomy" id="1365924"/>
    <lineage>
        <taxon>Bacteria</taxon>
        <taxon>Bacillati</taxon>
        <taxon>Actinomycetota</taxon>
        <taxon>Actinomycetes</taxon>
        <taxon>Pseudonocardiales</taxon>
        <taxon>Pseudonocardiaceae</taxon>
        <taxon>Kibdelosporangium</taxon>
    </lineage>
</organism>
<feature type="compositionally biased region" description="Basic residues" evidence="3">
    <location>
        <begin position="1"/>
        <end position="20"/>
    </location>
</feature>
<protein>
    <submittedName>
        <fullName evidence="5">Mce-associated membrane protein</fullName>
    </submittedName>
</protein>
<gene>
    <name evidence="5" type="ORF">JOF56_005887</name>
</gene>
<evidence type="ECO:0000256" key="3">
    <source>
        <dbReference type="SAM" id="MobiDB-lite"/>
    </source>
</evidence>
<feature type="region of interest" description="Disordered" evidence="3">
    <location>
        <begin position="1"/>
        <end position="52"/>
    </location>
</feature>
<name>A0ABS4TM53_9PSEU</name>
<dbReference type="Proteomes" id="UP001519332">
    <property type="component" value="Unassembled WGS sequence"/>
</dbReference>